<gene>
    <name evidence="10" type="ORF">HIR71_07315</name>
</gene>
<reference evidence="10 11" key="1">
    <citation type="submission" date="2020-04" db="EMBL/GenBank/DDBJ databases">
        <title>Sequencing and Assembly of C. fimi.</title>
        <authorList>
            <person name="Ramsey A.R."/>
        </authorList>
    </citation>
    <scope>NUCLEOTIDE SEQUENCE [LARGE SCALE GENOMIC DNA]</scope>
    <source>
        <strain evidence="10 11">SB</strain>
    </source>
</reference>
<feature type="compositionally biased region" description="Polar residues" evidence="7">
    <location>
        <begin position="138"/>
        <end position="151"/>
    </location>
</feature>
<comment type="cofactor">
    <cofactor evidence="1 6">
        <name>(R)-lipoate</name>
        <dbReference type="ChEBI" id="CHEBI:83088"/>
    </cofactor>
</comment>
<dbReference type="PANTHER" id="PTHR43178:SF5">
    <property type="entry name" value="LIPOAMIDE ACYLTRANSFERASE COMPONENT OF BRANCHED-CHAIN ALPHA-KETO ACID DEHYDROGENASE COMPLEX, MITOCHONDRIAL"/>
    <property type="match status" value="1"/>
</dbReference>
<proteinExistence type="inferred from homology"/>
<dbReference type="Pfam" id="PF02817">
    <property type="entry name" value="E3_binding"/>
    <property type="match status" value="1"/>
</dbReference>
<dbReference type="GO" id="GO:0031405">
    <property type="term" value="F:lipoic acid binding"/>
    <property type="evidence" value="ECO:0007669"/>
    <property type="project" value="TreeGrafter"/>
</dbReference>
<dbReference type="Pfam" id="PF00364">
    <property type="entry name" value="Biotin_lipoyl"/>
    <property type="match status" value="1"/>
</dbReference>
<dbReference type="Gene3D" id="2.40.50.100">
    <property type="match status" value="1"/>
</dbReference>
<dbReference type="PROSITE" id="PS50968">
    <property type="entry name" value="BIOTINYL_LIPOYL"/>
    <property type="match status" value="1"/>
</dbReference>
<dbReference type="GO" id="GO:0016407">
    <property type="term" value="F:acetyltransferase activity"/>
    <property type="evidence" value="ECO:0007669"/>
    <property type="project" value="TreeGrafter"/>
</dbReference>
<feature type="domain" description="Peripheral subunit-binding (PSBD)" evidence="9">
    <location>
        <begin position="268"/>
        <end position="305"/>
    </location>
</feature>
<evidence type="ECO:0000256" key="7">
    <source>
        <dbReference type="SAM" id="MobiDB-lite"/>
    </source>
</evidence>
<dbReference type="PROSITE" id="PS51826">
    <property type="entry name" value="PSBD"/>
    <property type="match status" value="1"/>
</dbReference>
<dbReference type="PANTHER" id="PTHR43178">
    <property type="entry name" value="DIHYDROLIPOAMIDE ACETYLTRANSFERASE COMPONENT OF PYRUVATE DEHYDROGENASE COMPLEX"/>
    <property type="match status" value="1"/>
</dbReference>
<evidence type="ECO:0000313" key="11">
    <source>
        <dbReference type="Proteomes" id="UP000562124"/>
    </source>
</evidence>
<name>A0A7Y0LXK4_CELFI</name>
<dbReference type="InterPro" id="IPR050743">
    <property type="entry name" value="2-oxoacid_DH_E2_comp"/>
</dbReference>
<feature type="domain" description="Lipoyl-binding" evidence="8">
    <location>
        <begin position="4"/>
        <end position="79"/>
    </location>
</feature>
<comment type="similarity">
    <text evidence="2 6">Belongs to the 2-oxoacid dehydrogenase family.</text>
</comment>
<dbReference type="InterPro" id="IPR011053">
    <property type="entry name" value="Single_hybrid_motif"/>
</dbReference>
<evidence type="ECO:0000256" key="4">
    <source>
        <dbReference type="ARBA" id="ARBA00022823"/>
    </source>
</evidence>
<keyword evidence="5 6" id="KW-0012">Acyltransferase</keyword>
<keyword evidence="4 6" id="KW-0450">Lipoyl</keyword>
<dbReference type="FunFam" id="3.30.559.10:FF:000007">
    <property type="entry name" value="Dihydrolipoamide acetyltransferase component of pyruvate dehydrogenase complex"/>
    <property type="match status" value="1"/>
</dbReference>
<dbReference type="Pfam" id="PF00198">
    <property type="entry name" value="2-oxoacid_dh"/>
    <property type="match status" value="1"/>
</dbReference>
<evidence type="ECO:0000256" key="3">
    <source>
        <dbReference type="ARBA" id="ARBA00022679"/>
    </source>
</evidence>
<sequence length="565" mass="58467">MPTFEQFRLPDAGEGLTEAEIVAWHVAVGDEVEVNQTIVEIETAKSLVDLPSPFAGVVSELLVEPGQTVEVGTPIITIDTDPTGPASAPSAATGDVSDAARAPGGVSDAARAPGDVSDVARAPGDVSDVARAGDRAGSDTSTAPSEVSESSRAGERAGSDTSVEGESSEAGAVLVGYGVGGHATARRARRPATTPALPAATPAPPAATPSRELSEARESLASPSSDRSALPEVSDRPRAGAHVTPDSSGGSGTAGTAGTTAAHGFRVRAKPPVRKLAKDLEVDLESVAPTGPGGIVTREDVLAHAAQAEARTLATYVGDDQPWLSSGTVSPDGRETRVPVKSVRKRTAEAMVASAFTAPHVTVFHTVDVTRTMKLVARLKEDREFADVRVTPLLVAAKALLIAVNRHPEINASWDDATQEIVYKHFVNLGIAAATPRGLVVPNIKDAHRLTLTELAQEIGSLTSTARAGRTSPVDMSGGTITITNVGVFGIDTGTPILNPGEAAILAFGAIREQPWVHHGKVKKRWVTQLALSFDHRLVDGALGSRLLSDVAKVLEDPAQALVWG</sequence>
<dbReference type="Proteomes" id="UP000562124">
    <property type="component" value="Unassembled WGS sequence"/>
</dbReference>
<feature type="region of interest" description="Disordered" evidence="7">
    <location>
        <begin position="184"/>
        <end position="267"/>
    </location>
</feature>
<dbReference type="InterPro" id="IPR004167">
    <property type="entry name" value="PSBD"/>
</dbReference>
<dbReference type="AlphaFoldDB" id="A0A7Y0LXK4"/>
<dbReference type="RefSeq" id="WP_169324409.1">
    <property type="nucleotide sequence ID" value="NZ_JABCJJ010000008.1"/>
</dbReference>
<dbReference type="EMBL" id="JABCJJ010000008">
    <property type="protein sequence ID" value="NMR20033.1"/>
    <property type="molecule type" value="Genomic_DNA"/>
</dbReference>
<feature type="compositionally biased region" description="Low complexity" evidence="7">
    <location>
        <begin position="191"/>
        <end position="200"/>
    </location>
</feature>
<feature type="compositionally biased region" description="Low complexity" evidence="7">
    <location>
        <begin position="78"/>
        <end position="95"/>
    </location>
</feature>
<dbReference type="SUPFAM" id="SSF51230">
    <property type="entry name" value="Single hybrid motif"/>
    <property type="match status" value="1"/>
</dbReference>
<feature type="region of interest" description="Disordered" evidence="7">
    <location>
        <begin position="78"/>
        <end position="169"/>
    </location>
</feature>
<dbReference type="Gene3D" id="4.10.320.10">
    <property type="entry name" value="E3-binding domain"/>
    <property type="match status" value="1"/>
</dbReference>
<dbReference type="SUPFAM" id="SSF52777">
    <property type="entry name" value="CoA-dependent acyltransferases"/>
    <property type="match status" value="1"/>
</dbReference>
<keyword evidence="11" id="KW-1185">Reference proteome</keyword>
<evidence type="ECO:0000259" key="9">
    <source>
        <dbReference type="PROSITE" id="PS51826"/>
    </source>
</evidence>
<dbReference type="EC" id="2.3.1.-" evidence="6"/>
<organism evidence="10 11">
    <name type="scientific">Cellulomonas fimi</name>
    <dbReference type="NCBI Taxonomy" id="1708"/>
    <lineage>
        <taxon>Bacteria</taxon>
        <taxon>Bacillati</taxon>
        <taxon>Actinomycetota</taxon>
        <taxon>Actinomycetes</taxon>
        <taxon>Micrococcales</taxon>
        <taxon>Cellulomonadaceae</taxon>
        <taxon>Cellulomonas</taxon>
    </lineage>
</organism>
<dbReference type="InterPro" id="IPR000089">
    <property type="entry name" value="Biotin_lipoyl"/>
</dbReference>
<evidence type="ECO:0000256" key="6">
    <source>
        <dbReference type="RuleBase" id="RU003423"/>
    </source>
</evidence>
<dbReference type="CDD" id="cd06849">
    <property type="entry name" value="lipoyl_domain"/>
    <property type="match status" value="1"/>
</dbReference>
<dbReference type="InterPro" id="IPR001078">
    <property type="entry name" value="2-oxoacid_DH_actylTfrase"/>
</dbReference>
<accession>A0A7Y0LXK4</accession>
<evidence type="ECO:0000256" key="5">
    <source>
        <dbReference type="ARBA" id="ARBA00023315"/>
    </source>
</evidence>
<keyword evidence="3 6" id="KW-0808">Transferase</keyword>
<comment type="caution">
    <text evidence="10">The sequence shown here is derived from an EMBL/GenBank/DDBJ whole genome shotgun (WGS) entry which is preliminary data.</text>
</comment>
<evidence type="ECO:0000313" key="10">
    <source>
        <dbReference type="EMBL" id="NMR20033.1"/>
    </source>
</evidence>
<evidence type="ECO:0000256" key="2">
    <source>
        <dbReference type="ARBA" id="ARBA00007317"/>
    </source>
</evidence>
<evidence type="ECO:0000256" key="1">
    <source>
        <dbReference type="ARBA" id="ARBA00001938"/>
    </source>
</evidence>
<dbReference type="SUPFAM" id="SSF47005">
    <property type="entry name" value="Peripheral subunit-binding domain of 2-oxo acid dehydrogenase complex"/>
    <property type="match status" value="1"/>
</dbReference>
<dbReference type="GO" id="GO:0005737">
    <property type="term" value="C:cytoplasm"/>
    <property type="evidence" value="ECO:0007669"/>
    <property type="project" value="TreeGrafter"/>
</dbReference>
<dbReference type="Gene3D" id="3.30.559.10">
    <property type="entry name" value="Chloramphenicol acetyltransferase-like domain"/>
    <property type="match status" value="1"/>
</dbReference>
<evidence type="ECO:0000259" key="8">
    <source>
        <dbReference type="PROSITE" id="PS50968"/>
    </source>
</evidence>
<dbReference type="InterPro" id="IPR036625">
    <property type="entry name" value="E3-bd_dom_sf"/>
</dbReference>
<dbReference type="InterPro" id="IPR023213">
    <property type="entry name" value="CAT-like_dom_sf"/>
</dbReference>
<protein>
    <recommendedName>
        <fullName evidence="6">Dihydrolipoamide acetyltransferase component of pyruvate dehydrogenase complex</fullName>
        <ecNumber evidence="6">2.3.1.-</ecNumber>
    </recommendedName>
</protein>